<dbReference type="SUPFAM" id="SSF54637">
    <property type="entry name" value="Thioesterase/thiol ester dehydrase-isomerase"/>
    <property type="match status" value="1"/>
</dbReference>
<dbReference type="EMBL" id="LR877163">
    <property type="protein sequence ID" value="CAD2220925.1"/>
    <property type="molecule type" value="Genomic_DNA"/>
</dbReference>
<dbReference type="InterPro" id="IPR029069">
    <property type="entry name" value="HotDog_dom_sf"/>
</dbReference>
<evidence type="ECO:0000313" key="2">
    <source>
        <dbReference type="Proteomes" id="UP000515908"/>
    </source>
</evidence>
<reference evidence="1 2" key="1">
    <citation type="submission" date="2020-08" db="EMBL/GenBank/DDBJ databases">
        <authorList>
            <person name="Newling K."/>
            <person name="Davey J."/>
            <person name="Forrester S."/>
        </authorList>
    </citation>
    <scope>NUCLEOTIDE SEQUENCE [LARGE SCALE GENOMIC DNA]</scope>
    <source>
        <strain evidence="2">Crithidia deanei Carvalho (ATCC PRA-265)</strain>
    </source>
</reference>
<dbReference type="Gene3D" id="3.10.129.10">
    <property type="entry name" value="Hotdog Thioesterase"/>
    <property type="match status" value="1"/>
</dbReference>
<evidence type="ECO:0000313" key="1">
    <source>
        <dbReference type="EMBL" id="CAD2220925.1"/>
    </source>
</evidence>
<evidence type="ECO:0008006" key="3">
    <source>
        <dbReference type="Google" id="ProtNLM"/>
    </source>
</evidence>
<dbReference type="Proteomes" id="UP000515908">
    <property type="component" value="Chromosome 19"/>
</dbReference>
<dbReference type="AlphaFoldDB" id="A0A7G2CNA1"/>
<dbReference type="VEuPathDB" id="TriTrypDB:ADEAN_000844900"/>
<organism evidence="1 2">
    <name type="scientific">Angomonas deanei</name>
    <dbReference type="NCBI Taxonomy" id="59799"/>
    <lineage>
        <taxon>Eukaryota</taxon>
        <taxon>Discoba</taxon>
        <taxon>Euglenozoa</taxon>
        <taxon>Kinetoplastea</taxon>
        <taxon>Metakinetoplastina</taxon>
        <taxon>Trypanosomatida</taxon>
        <taxon>Trypanosomatidae</taxon>
        <taxon>Strigomonadinae</taxon>
        <taxon>Angomonas</taxon>
    </lineage>
</organism>
<proteinExistence type="predicted"/>
<keyword evidence="2" id="KW-1185">Reference proteome</keyword>
<name>A0A7G2CNA1_9TRYP</name>
<protein>
    <recommendedName>
        <fullName evidence="3">Thioesterase superfamily</fullName>
    </recommendedName>
</protein>
<dbReference type="OrthoDB" id="277394at2759"/>
<gene>
    <name evidence="1" type="ORF">ADEAN_000844900</name>
</gene>
<accession>A0A7G2CNA1</accession>
<sequence>MSLSIEDSPLWQSPNDLFPEFSTIYSHFCTTFDKYGGPLMHLKLKLFSKDFRVACISNGGDTNDAAENKCCVYSPNRPKEGGFPFFPFLCLVPVTVTEEVCDDGFMTLGAMNALMDMVTSFHIMMAAFPEKPGHVSVTIQTNQLAPLACGDKFLVISKVDKLGGRLVFNSVQYIAPTVTKENIPETVWAENQEMKTVRQLLNVIGYAPVFVNLKHIKSLLSMAANKQAVEQREKPKAVVDGN</sequence>